<dbReference type="InParanoid" id="G4Z171"/>
<name>G4Z171_PHYSP</name>
<proteinExistence type="predicted"/>
<feature type="region of interest" description="Disordered" evidence="1">
    <location>
        <begin position="38"/>
        <end position="124"/>
    </location>
</feature>
<evidence type="ECO:0000313" key="3">
    <source>
        <dbReference type="Proteomes" id="UP000002640"/>
    </source>
</evidence>
<evidence type="ECO:0000256" key="1">
    <source>
        <dbReference type="SAM" id="MobiDB-lite"/>
    </source>
</evidence>
<evidence type="ECO:0000313" key="2">
    <source>
        <dbReference type="EMBL" id="EGZ24690.1"/>
    </source>
</evidence>
<sequence>MAEVLTDSYITLTPTAASDSQRGSHSAPASDLLARKWAAAAKRKASMEVMKVHEPGPEDDTDRDSSRTETDRSSELGNDETPSSDGDDVSTSSKVDPESEDENENDDDEEDDEEEEEQQDVIPTYVCELHDPKPVLVAEQIPCNRVDIKPCEAGNANQGASDALLFRYEIVVGRAQQSFECSPSRASEVFKKLSRDKKCADQLRFIEMNCLKGGFIGSLKRMYALPAQISTEVRDVLEAISDVDAVLMSPTYLDLVGASKGSTLCREIEKLLQSHNKTPASDAPCMCDTYYKSVQRYGEFFREQAQTRNQPRQSTVASETLMRSRGVLSYYTDTIYILDKREFRPMHGLKRCNVYGFGRRKLFEIERVSRKQWSLRHVNYGEIFTLSLKKYAGGVHHMVAVKRMVPDVQNGGLRQENVCFVKKSKSQGYRCLLMSEVISQGKVTTSISLQKPKSPPGDPNFHYMTLSEVSGPSRASICSSTLSVPCERYKHVQRLNVSGGSDVVTYIAVAASYDILVGALSYWMERKY</sequence>
<keyword evidence="3" id="KW-1185">Reference proteome</keyword>
<feature type="compositionally biased region" description="Acidic residues" evidence="1">
    <location>
        <begin position="98"/>
        <end position="119"/>
    </location>
</feature>
<dbReference type="Proteomes" id="UP000002640">
    <property type="component" value="Unassembled WGS sequence"/>
</dbReference>
<accession>G4Z171</accession>
<protein>
    <submittedName>
        <fullName evidence="2">Uncharacterized protein</fullName>
    </submittedName>
</protein>
<dbReference type="AlphaFoldDB" id="G4Z171"/>
<dbReference type="KEGG" id="psoj:PHYSODRAFT_483826"/>
<gene>
    <name evidence="2" type="ORF">PHYSODRAFT_483826</name>
</gene>
<feature type="compositionally biased region" description="Polar residues" evidence="1">
    <location>
        <begin position="80"/>
        <end position="94"/>
    </location>
</feature>
<reference evidence="2 3" key="1">
    <citation type="journal article" date="2006" name="Science">
        <title>Phytophthora genome sequences uncover evolutionary origins and mechanisms of pathogenesis.</title>
        <authorList>
            <person name="Tyler B.M."/>
            <person name="Tripathy S."/>
            <person name="Zhang X."/>
            <person name="Dehal P."/>
            <person name="Jiang R.H."/>
            <person name="Aerts A."/>
            <person name="Arredondo F.D."/>
            <person name="Baxter L."/>
            <person name="Bensasson D."/>
            <person name="Beynon J.L."/>
            <person name="Chapman J."/>
            <person name="Damasceno C.M."/>
            <person name="Dorrance A.E."/>
            <person name="Dou D."/>
            <person name="Dickerman A.W."/>
            <person name="Dubchak I.L."/>
            <person name="Garbelotto M."/>
            <person name="Gijzen M."/>
            <person name="Gordon S.G."/>
            <person name="Govers F."/>
            <person name="Grunwald N.J."/>
            <person name="Huang W."/>
            <person name="Ivors K.L."/>
            <person name="Jones R.W."/>
            <person name="Kamoun S."/>
            <person name="Krampis K."/>
            <person name="Lamour K.H."/>
            <person name="Lee M.K."/>
            <person name="McDonald W.H."/>
            <person name="Medina M."/>
            <person name="Meijer H.J."/>
            <person name="Nordberg E.K."/>
            <person name="Maclean D.J."/>
            <person name="Ospina-Giraldo M.D."/>
            <person name="Morris P.F."/>
            <person name="Phuntumart V."/>
            <person name="Putnam N.H."/>
            <person name="Rash S."/>
            <person name="Rose J.K."/>
            <person name="Sakihama Y."/>
            <person name="Salamov A.A."/>
            <person name="Savidor A."/>
            <person name="Scheuring C.F."/>
            <person name="Smith B.M."/>
            <person name="Sobral B.W."/>
            <person name="Terry A."/>
            <person name="Torto-Alalibo T.A."/>
            <person name="Win J."/>
            <person name="Xu Z."/>
            <person name="Zhang H."/>
            <person name="Grigoriev I.V."/>
            <person name="Rokhsar D.S."/>
            <person name="Boore J.L."/>
        </authorList>
    </citation>
    <scope>NUCLEOTIDE SEQUENCE [LARGE SCALE GENOMIC DNA]</scope>
    <source>
        <strain evidence="2 3">P6497</strain>
    </source>
</reference>
<feature type="compositionally biased region" description="Basic and acidic residues" evidence="1">
    <location>
        <begin position="63"/>
        <end position="74"/>
    </location>
</feature>
<dbReference type="EMBL" id="JH159152">
    <property type="protein sequence ID" value="EGZ24690.1"/>
    <property type="molecule type" value="Genomic_DNA"/>
</dbReference>
<dbReference type="GeneID" id="20655672"/>
<dbReference type="RefSeq" id="XP_009519978.1">
    <property type="nucleotide sequence ID" value="XM_009521683.1"/>
</dbReference>
<organism evidence="2 3">
    <name type="scientific">Phytophthora sojae (strain P6497)</name>
    <name type="common">Soybean stem and root rot agent</name>
    <name type="synonym">Phytophthora megasperma f. sp. glycines</name>
    <dbReference type="NCBI Taxonomy" id="1094619"/>
    <lineage>
        <taxon>Eukaryota</taxon>
        <taxon>Sar</taxon>
        <taxon>Stramenopiles</taxon>
        <taxon>Oomycota</taxon>
        <taxon>Peronosporomycetes</taxon>
        <taxon>Peronosporales</taxon>
        <taxon>Peronosporaceae</taxon>
        <taxon>Phytophthora</taxon>
    </lineage>
</organism>
<dbReference type="OMA" id="VPCERYK"/>